<keyword evidence="9" id="KW-0131">Cell cycle</keyword>
<evidence type="ECO:0000256" key="2">
    <source>
        <dbReference type="ARBA" id="ARBA00007379"/>
    </source>
</evidence>
<name>A0A7V4TI63_9BACT</name>
<dbReference type="Gene3D" id="3.30.70.3040">
    <property type="match status" value="1"/>
</dbReference>
<sequence length="287" mass="31806">MLSMGRVSRYMLRRPGLFVLSTLSVLLVGVLVNAAVFGYLEAVRLREHWRERFTIRAIFREDVRREFMEQIREEVARHPLVGQVVLVSPEEARARFLERLGLSEGEVAGVSFPASLEVVPRHVEDLPEIAAILREEGTFVEVFYGGKEVEGFLRLFRLLLKALSGFLLGVLGFGVFVIVVTTALTVQLRGREVEVLSLVGAPSAFSLAPFLFEGLFGGLLGGAGAYLLSLAFFVPFFRLVGEAFPGFLWVNVEELLVVLLPLDLGVGCGVGILGVLLGHWRARRRRP</sequence>
<proteinExistence type="inferred from homology"/>
<comment type="caution">
    <text evidence="13">The sequence shown here is derived from an EMBL/GenBank/DDBJ whole genome shotgun (WGS) entry which is preliminary data.</text>
</comment>
<dbReference type="PANTHER" id="PTHR47755">
    <property type="entry name" value="CELL DIVISION PROTEIN FTSX"/>
    <property type="match status" value="1"/>
</dbReference>
<protein>
    <recommendedName>
        <fullName evidence="3">Cell division protein FtsX</fullName>
    </recommendedName>
</protein>
<keyword evidence="5" id="KW-0132">Cell division</keyword>
<feature type="transmembrane region" description="Helical" evidence="10">
    <location>
        <begin position="255"/>
        <end position="277"/>
    </location>
</feature>
<dbReference type="GO" id="GO:0016020">
    <property type="term" value="C:membrane"/>
    <property type="evidence" value="ECO:0007669"/>
    <property type="project" value="InterPro"/>
</dbReference>
<evidence type="ECO:0000256" key="3">
    <source>
        <dbReference type="ARBA" id="ARBA00021907"/>
    </source>
</evidence>
<dbReference type="InterPro" id="IPR040690">
    <property type="entry name" value="FtsX_ECD"/>
</dbReference>
<evidence type="ECO:0000256" key="4">
    <source>
        <dbReference type="ARBA" id="ARBA00022475"/>
    </source>
</evidence>
<feature type="transmembrane region" description="Helical" evidence="10">
    <location>
        <begin position="207"/>
        <end position="235"/>
    </location>
</feature>
<dbReference type="GO" id="GO:0051301">
    <property type="term" value="P:cell division"/>
    <property type="evidence" value="ECO:0007669"/>
    <property type="project" value="InterPro"/>
</dbReference>
<comment type="subcellular location">
    <subcellularLocation>
        <location evidence="1">Cell membrane</location>
        <topology evidence="1">Multi-pass membrane protein</topology>
    </subcellularLocation>
</comment>
<evidence type="ECO:0000256" key="6">
    <source>
        <dbReference type="ARBA" id="ARBA00022692"/>
    </source>
</evidence>
<dbReference type="InterPro" id="IPR004513">
    <property type="entry name" value="FtsX"/>
</dbReference>
<dbReference type="EMBL" id="DTIY01000015">
    <property type="protein sequence ID" value="HGY38620.1"/>
    <property type="molecule type" value="Genomic_DNA"/>
</dbReference>
<evidence type="ECO:0000259" key="11">
    <source>
        <dbReference type="Pfam" id="PF02687"/>
    </source>
</evidence>
<evidence type="ECO:0000313" key="13">
    <source>
        <dbReference type="EMBL" id="HGY38620.1"/>
    </source>
</evidence>
<organism evidence="13">
    <name type="scientific">Candidatus Caldatribacterium saccharofermentans</name>
    <dbReference type="NCBI Taxonomy" id="1454753"/>
    <lineage>
        <taxon>Bacteria</taxon>
        <taxon>Pseudomonadati</taxon>
        <taxon>Atribacterota</taxon>
        <taxon>Atribacteria</taxon>
        <taxon>Atribacterales</taxon>
        <taxon>Candidatus Caldatribacteriaceae</taxon>
        <taxon>Candidatus Caldatribacterium</taxon>
    </lineage>
</organism>
<feature type="domain" description="ABC3 transporter permease C-terminal" evidence="11">
    <location>
        <begin position="166"/>
        <end position="255"/>
    </location>
</feature>
<evidence type="ECO:0000256" key="1">
    <source>
        <dbReference type="ARBA" id="ARBA00004651"/>
    </source>
</evidence>
<dbReference type="InterPro" id="IPR003838">
    <property type="entry name" value="ABC3_permease_C"/>
</dbReference>
<evidence type="ECO:0000256" key="10">
    <source>
        <dbReference type="SAM" id="Phobius"/>
    </source>
</evidence>
<feature type="domain" description="FtsX extracellular" evidence="12">
    <location>
        <begin position="54"/>
        <end position="134"/>
    </location>
</feature>
<dbReference type="AlphaFoldDB" id="A0A7V4TI63"/>
<evidence type="ECO:0000256" key="9">
    <source>
        <dbReference type="ARBA" id="ARBA00023306"/>
    </source>
</evidence>
<dbReference type="PANTHER" id="PTHR47755:SF1">
    <property type="entry name" value="CELL DIVISION PROTEIN FTSX"/>
    <property type="match status" value="1"/>
</dbReference>
<dbReference type="Pfam" id="PF02687">
    <property type="entry name" value="FtsX"/>
    <property type="match status" value="1"/>
</dbReference>
<dbReference type="Pfam" id="PF18075">
    <property type="entry name" value="FtsX_ECD"/>
    <property type="match status" value="1"/>
</dbReference>
<reference evidence="13" key="1">
    <citation type="journal article" date="2020" name="mSystems">
        <title>Genome- and Community-Level Interaction Insights into Carbon Utilization and Element Cycling Functions of Hydrothermarchaeota in Hydrothermal Sediment.</title>
        <authorList>
            <person name="Zhou Z."/>
            <person name="Liu Y."/>
            <person name="Xu W."/>
            <person name="Pan J."/>
            <person name="Luo Z.H."/>
            <person name="Li M."/>
        </authorList>
    </citation>
    <scope>NUCLEOTIDE SEQUENCE [LARGE SCALE GENOMIC DNA]</scope>
    <source>
        <strain evidence="13">SpSt-82</strain>
    </source>
</reference>
<comment type="similarity">
    <text evidence="2">Belongs to the ABC-4 integral membrane protein family. FtsX subfamily.</text>
</comment>
<evidence type="ECO:0000256" key="7">
    <source>
        <dbReference type="ARBA" id="ARBA00022989"/>
    </source>
</evidence>
<keyword evidence="6 10" id="KW-0812">Transmembrane</keyword>
<evidence type="ECO:0000256" key="5">
    <source>
        <dbReference type="ARBA" id="ARBA00022618"/>
    </source>
</evidence>
<evidence type="ECO:0000256" key="8">
    <source>
        <dbReference type="ARBA" id="ARBA00023136"/>
    </source>
</evidence>
<keyword evidence="7 10" id="KW-1133">Transmembrane helix</keyword>
<evidence type="ECO:0000259" key="12">
    <source>
        <dbReference type="Pfam" id="PF18075"/>
    </source>
</evidence>
<keyword evidence="8 10" id="KW-0472">Membrane</keyword>
<gene>
    <name evidence="13" type="ORF">ENW11_02245</name>
</gene>
<keyword evidence="4" id="KW-1003">Cell membrane</keyword>
<feature type="transmembrane region" description="Helical" evidence="10">
    <location>
        <begin position="162"/>
        <end position="186"/>
    </location>
</feature>
<accession>A0A7V4TI63</accession>